<protein>
    <recommendedName>
        <fullName evidence="3">Glyceraldehyde-3-phosphate dehydrogenase</fullName>
    </recommendedName>
</protein>
<evidence type="ECO:0000313" key="1">
    <source>
        <dbReference type="EMBL" id="EPX78497.1"/>
    </source>
</evidence>
<dbReference type="STRING" id="1123237.Salmuc_03607"/>
<dbReference type="Proteomes" id="UP000015347">
    <property type="component" value="Unassembled WGS sequence"/>
</dbReference>
<sequence>MTNKIALWIALLLIAAIALDIYLFGNEHMLFLARKLFVLLDWMAFWR</sequence>
<dbReference type="HOGENOM" id="CLU_205353_2_0_5"/>
<reference evidence="2" key="1">
    <citation type="journal article" date="2014" name="Stand. Genomic Sci.">
        <title>Genome sequence of the exopolysaccharide-producing Salipiger mucosus type strain (DSM 16094(T)), a moderately halophilic member of the Roseobacter clade.</title>
        <authorList>
            <person name="Riedel T."/>
            <person name="Spring S."/>
            <person name="Fiebig A."/>
            <person name="Petersen J."/>
            <person name="Kyrpides N.C."/>
            <person name="Goker M."/>
            <person name="Klenk H.P."/>
        </authorList>
    </citation>
    <scope>NUCLEOTIDE SEQUENCE [LARGE SCALE GENOMIC DNA]</scope>
    <source>
        <strain evidence="2">DSM 16094</strain>
    </source>
</reference>
<keyword evidence="2" id="KW-1185">Reference proteome</keyword>
<name>S9QF16_9RHOB</name>
<proteinExistence type="predicted"/>
<organism evidence="1 2">
    <name type="scientific">Salipiger mucosus DSM 16094</name>
    <dbReference type="NCBI Taxonomy" id="1123237"/>
    <lineage>
        <taxon>Bacteria</taxon>
        <taxon>Pseudomonadati</taxon>
        <taxon>Pseudomonadota</taxon>
        <taxon>Alphaproteobacteria</taxon>
        <taxon>Rhodobacterales</taxon>
        <taxon>Roseobacteraceae</taxon>
        <taxon>Salipiger</taxon>
    </lineage>
</organism>
<dbReference type="AlphaFoldDB" id="S9QF16"/>
<dbReference type="EMBL" id="APVH01000039">
    <property type="protein sequence ID" value="EPX78497.1"/>
    <property type="molecule type" value="Genomic_DNA"/>
</dbReference>
<evidence type="ECO:0000313" key="2">
    <source>
        <dbReference type="Proteomes" id="UP000015347"/>
    </source>
</evidence>
<evidence type="ECO:0008006" key="3">
    <source>
        <dbReference type="Google" id="ProtNLM"/>
    </source>
</evidence>
<accession>S9QF16</accession>
<gene>
    <name evidence="1" type="ORF">Salmuc_03607</name>
</gene>
<comment type="caution">
    <text evidence="1">The sequence shown here is derived from an EMBL/GenBank/DDBJ whole genome shotgun (WGS) entry which is preliminary data.</text>
</comment>
<dbReference type="RefSeq" id="WP_020039254.1">
    <property type="nucleotide sequence ID" value="NZ_KE557280.1"/>
</dbReference>